<keyword evidence="3" id="KW-0964">Secreted</keyword>
<proteinExistence type="inferred from homology"/>
<protein>
    <recommendedName>
        <fullName evidence="13">galacturonan 1,4-alpha-galacturonidase</fullName>
        <ecNumber evidence="13">3.2.1.67</ecNumber>
    </recommendedName>
</protein>
<evidence type="ECO:0000256" key="12">
    <source>
        <dbReference type="ARBA" id="ARBA00037312"/>
    </source>
</evidence>
<comment type="similarity">
    <text evidence="2 15">Belongs to the glycosyl hydrolase 28 family.</text>
</comment>
<comment type="subcellular location">
    <subcellularLocation>
        <location evidence="1">Secreted</location>
    </subcellularLocation>
</comment>
<dbReference type="PANTHER" id="PTHR31736:SF12">
    <property type="entry name" value="EXO-POLYGALACTURONASE, PUTATIVE-RELATED"/>
    <property type="match status" value="1"/>
</dbReference>
<keyword evidence="8" id="KW-0119">Carbohydrate metabolism</keyword>
<dbReference type="Pfam" id="PF00295">
    <property type="entry name" value="Glyco_hydro_28"/>
    <property type="match status" value="1"/>
</dbReference>
<keyword evidence="9 15" id="KW-0326">Glycosidase</keyword>
<dbReference type="EC" id="3.2.1.67" evidence="13"/>
<evidence type="ECO:0000256" key="15">
    <source>
        <dbReference type="RuleBase" id="RU361169"/>
    </source>
</evidence>
<keyword evidence="18" id="KW-1185">Reference proteome</keyword>
<reference evidence="17" key="1">
    <citation type="submission" date="2014-09" db="EMBL/GenBank/DDBJ databases">
        <title>Genome sequence of the luminous mushroom Mycena chlorophos for searching fungal bioluminescence genes.</title>
        <authorList>
            <person name="Tanaka Y."/>
            <person name="Kasuga D."/>
            <person name="Oba Y."/>
            <person name="Hase S."/>
            <person name="Sato K."/>
            <person name="Oba Y."/>
            <person name="Sakakibara Y."/>
        </authorList>
    </citation>
    <scope>NUCLEOTIDE SEQUENCE</scope>
</reference>
<feature type="chain" id="PRO_5045947767" description="galacturonan 1,4-alpha-galacturonidase" evidence="16">
    <location>
        <begin position="20"/>
        <end position="473"/>
    </location>
</feature>
<evidence type="ECO:0000256" key="1">
    <source>
        <dbReference type="ARBA" id="ARBA00004613"/>
    </source>
</evidence>
<organism evidence="17 18">
    <name type="scientific">Mycena chlorophos</name>
    <name type="common">Agaric fungus</name>
    <name type="synonym">Agaricus chlorophos</name>
    <dbReference type="NCBI Taxonomy" id="658473"/>
    <lineage>
        <taxon>Eukaryota</taxon>
        <taxon>Fungi</taxon>
        <taxon>Dikarya</taxon>
        <taxon>Basidiomycota</taxon>
        <taxon>Agaricomycotina</taxon>
        <taxon>Agaricomycetes</taxon>
        <taxon>Agaricomycetidae</taxon>
        <taxon>Agaricales</taxon>
        <taxon>Marasmiineae</taxon>
        <taxon>Mycenaceae</taxon>
        <taxon>Mycena</taxon>
    </lineage>
</organism>
<keyword evidence="10" id="KW-0961">Cell wall biogenesis/degradation</keyword>
<sequence length="473" mass="51274">MRPLNFLYALSALLPTAVAASRHTCRVSPLGHGRDDTDQVLAAIARCGHGGTTIFEEGSFNITRKMTWDLVDAQVDLYGRMSFVPDIDYWLNATNTYRVVFIQDQASWFVITGTDFTIDAHGTGGIQGNGQPWWNFYTTVPRLDGDGRPIALTVYKATRGVIRDFTIDSQPFWCNCVAESKDIVYDGMKCNATNTNPEFFNQNIVPNTDGIDTFRSENVALLNWDITCGDDCIAIKGNSTNVLVKDTICRGGNGIAFGSLAQYVNLTDKVQNVLVDNATMTQINTTIQPNMNNGVYFKSWDGSVNGVPPTGGGGGPGFAKNITLRNIFLNNVSRPTTVSQTNDAKTGDLPSIFRFEDISWENWKGNSLSNEIVALECSAAVNCTGMSFSNIDISIPAGETPKIVCQNAVDVKGLSRGGLVNTACTLDAYALGSPSSSVARAILVTRTERAPSFLDYFVRFGQDADAVADVSTT</sequence>
<accession>A0ABQ0LPC6</accession>
<evidence type="ECO:0000256" key="2">
    <source>
        <dbReference type="ARBA" id="ARBA00008834"/>
    </source>
</evidence>
<evidence type="ECO:0000256" key="11">
    <source>
        <dbReference type="ARBA" id="ARBA00023326"/>
    </source>
</evidence>
<evidence type="ECO:0000256" key="13">
    <source>
        <dbReference type="ARBA" id="ARBA00038933"/>
    </source>
</evidence>
<name>A0ABQ0LPC6_MYCCL</name>
<keyword evidence="5 15" id="KW-0378">Hydrolase</keyword>
<evidence type="ECO:0000256" key="5">
    <source>
        <dbReference type="ARBA" id="ARBA00022801"/>
    </source>
</evidence>
<comment type="catalytic activity">
    <reaction evidence="14">
        <text>[(1-&gt;4)-alpha-D-galacturonosyl](n) + H2O = alpha-D-galacturonate + [(1-&gt;4)-alpha-D-galacturonosyl](n-1)</text>
        <dbReference type="Rhea" id="RHEA:14117"/>
        <dbReference type="Rhea" id="RHEA-COMP:14570"/>
        <dbReference type="Rhea" id="RHEA-COMP:14572"/>
        <dbReference type="ChEBI" id="CHEBI:15377"/>
        <dbReference type="ChEBI" id="CHEBI:58658"/>
        <dbReference type="ChEBI" id="CHEBI:140523"/>
        <dbReference type="EC" id="3.2.1.67"/>
    </reaction>
</comment>
<dbReference type="Gene3D" id="2.160.20.10">
    <property type="entry name" value="Single-stranded right-handed beta-helix, Pectin lyase-like"/>
    <property type="match status" value="1"/>
</dbReference>
<evidence type="ECO:0000256" key="10">
    <source>
        <dbReference type="ARBA" id="ARBA00023316"/>
    </source>
</evidence>
<evidence type="ECO:0000256" key="3">
    <source>
        <dbReference type="ARBA" id="ARBA00022525"/>
    </source>
</evidence>
<evidence type="ECO:0000313" key="17">
    <source>
        <dbReference type="EMBL" id="GAT52464.1"/>
    </source>
</evidence>
<dbReference type="EMBL" id="DF847781">
    <property type="protein sequence ID" value="GAT52464.1"/>
    <property type="molecule type" value="Genomic_DNA"/>
</dbReference>
<keyword evidence="7" id="KW-0325">Glycoprotein</keyword>
<evidence type="ECO:0000256" key="6">
    <source>
        <dbReference type="ARBA" id="ARBA00023157"/>
    </source>
</evidence>
<dbReference type="PANTHER" id="PTHR31736">
    <property type="match status" value="1"/>
</dbReference>
<dbReference type="SUPFAM" id="SSF51126">
    <property type="entry name" value="Pectin lyase-like"/>
    <property type="match status" value="1"/>
</dbReference>
<gene>
    <name evidence="17" type="ORF">MCHLO_09513</name>
</gene>
<evidence type="ECO:0000256" key="16">
    <source>
        <dbReference type="SAM" id="SignalP"/>
    </source>
</evidence>
<dbReference type="InterPro" id="IPR000743">
    <property type="entry name" value="Glyco_hydro_28"/>
</dbReference>
<keyword evidence="6" id="KW-1015">Disulfide bond</keyword>
<dbReference type="Proteomes" id="UP000815677">
    <property type="component" value="Unassembled WGS sequence"/>
</dbReference>
<evidence type="ECO:0000256" key="8">
    <source>
        <dbReference type="ARBA" id="ARBA00023277"/>
    </source>
</evidence>
<keyword evidence="4 16" id="KW-0732">Signal</keyword>
<dbReference type="InterPro" id="IPR011050">
    <property type="entry name" value="Pectin_lyase_fold/virulence"/>
</dbReference>
<comment type="function">
    <text evidence="12">Specific in hydrolyzing the terminal glycosidic bond of polygalacturonic acid and oligogalacturonates.</text>
</comment>
<keyword evidence="11" id="KW-0624">Polysaccharide degradation</keyword>
<dbReference type="InterPro" id="IPR012334">
    <property type="entry name" value="Pectin_lyas_fold"/>
</dbReference>
<evidence type="ECO:0000256" key="14">
    <source>
        <dbReference type="ARBA" id="ARBA00048766"/>
    </source>
</evidence>
<evidence type="ECO:0000256" key="7">
    <source>
        <dbReference type="ARBA" id="ARBA00023180"/>
    </source>
</evidence>
<feature type="signal peptide" evidence="16">
    <location>
        <begin position="1"/>
        <end position="19"/>
    </location>
</feature>
<evidence type="ECO:0000313" key="18">
    <source>
        <dbReference type="Proteomes" id="UP000815677"/>
    </source>
</evidence>
<evidence type="ECO:0000256" key="4">
    <source>
        <dbReference type="ARBA" id="ARBA00022729"/>
    </source>
</evidence>
<evidence type="ECO:0000256" key="9">
    <source>
        <dbReference type="ARBA" id="ARBA00023295"/>
    </source>
</evidence>